<proteinExistence type="predicted"/>
<dbReference type="PROSITE" id="PS50930">
    <property type="entry name" value="HTH_LYTTR"/>
    <property type="match status" value="1"/>
</dbReference>
<feature type="domain" description="Response regulatory" evidence="2">
    <location>
        <begin position="9"/>
        <end position="122"/>
    </location>
</feature>
<gene>
    <name evidence="4" type="ORF">ACFSQJ_18840</name>
</gene>
<dbReference type="SUPFAM" id="SSF52172">
    <property type="entry name" value="CheY-like"/>
    <property type="match status" value="1"/>
</dbReference>
<dbReference type="PANTHER" id="PTHR37299:SF1">
    <property type="entry name" value="STAGE 0 SPORULATION PROTEIN A HOMOLOG"/>
    <property type="match status" value="1"/>
</dbReference>
<dbReference type="Gene3D" id="3.40.50.2300">
    <property type="match status" value="1"/>
</dbReference>
<dbReference type="InterPro" id="IPR001789">
    <property type="entry name" value="Sig_transdc_resp-reg_receiver"/>
</dbReference>
<dbReference type="EMBL" id="JBHULB010000083">
    <property type="protein sequence ID" value="MFD2588989.1"/>
    <property type="molecule type" value="Genomic_DNA"/>
</dbReference>
<sequence>MHKTLDPIKLVIVEDEPISATYLKKHIKDTGIECKVVAEMAKTTEAAAFFTTNNDYDLVFMDIQLEDGDCFKILNNVSIEKPIVFCTTFDTYALKAFKYNSIDYLLKPLNKEAVQEAIKKYQALRRNHDSSHLARMDKMIETMAPTAYKKRFLVRSGNKLKLVQISDVVCFYSNGGDTRLIDKNGGEHLIDFTMERLERLADPASFFRINRKMTINMDYIHSVEDYFNNRLMVKMLKKVPFDLVVSRNRAKEFKFWLKGIA</sequence>
<name>A0ABW5N1E2_9FLAO</name>
<feature type="modified residue" description="4-aspartylphosphate" evidence="1">
    <location>
        <position position="62"/>
    </location>
</feature>
<dbReference type="Pfam" id="PF00072">
    <property type="entry name" value="Response_reg"/>
    <property type="match status" value="1"/>
</dbReference>
<organism evidence="4 5">
    <name type="scientific">Croceitalea marina</name>
    <dbReference type="NCBI Taxonomy" id="1775166"/>
    <lineage>
        <taxon>Bacteria</taxon>
        <taxon>Pseudomonadati</taxon>
        <taxon>Bacteroidota</taxon>
        <taxon>Flavobacteriia</taxon>
        <taxon>Flavobacteriales</taxon>
        <taxon>Flavobacteriaceae</taxon>
        <taxon>Croceitalea</taxon>
    </lineage>
</organism>
<dbReference type="InterPro" id="IPR007492">
    <property type="entry name" value="LytTR_DNA-bd_dom"/>
</dbReference>
<dbReference type="PANTHER" id="PTHR37299">
    <property type="entry name" value="TRANSCRIPTIONAL REGULATOR-RELATED"/>
    <property type="match status" value="1"/>
</dbReference>
<dbReference type="InterPro" id="IPR046947">
    <property type="entry name" value="LytR-like"/>
</dbReference>
<dbReference type="PROSITE" id="PS50110">
    <property type="entry name" value="RESPONSE_REGULATORY"/>
    <property type="match status" value="1"/>
</dbReference>
<accession>A0ABW5N1E2</accession>
<dbReference type="SMART" id="SM00448">
    <property type="entry name" value="REC"/>
    <property type="match status" value="1"/>
</dbReference>
<dbReference type="InterPro" id="IPR011006">
    <property type="entry name" value="CheY-like_superfamily"/>
</dbReference>
<dbReference type="Proteomes" id="UP001597526">
    <property type="component" value="Unassembled WGS sequence"/>
</dbReference>
<dbReference type="SMART" id="SM00850">
    <property type="entry name" value="LytTR"/>
    <property type="match status" value="1"/>
</dbReference>
<evidence type="ECO:0000256" key="1">
    <source>
        <dbReference type="PROSITE-ProRule" id="PRU00169"/>
    </source>
</evidence>
<protein>
    <submittedName>
        <fullName evidence="4">LytR/AlgR family response regulator transcription factor</fullName>
    </submittedName>
</protein>
<dbReference type="Gene3D" id="2.40.50.1020">
    <property type="entry name" value="LytTr DNA-binding domain"/>
    <property type="match status" value="1"/>
</dbReference>
<evidence type="ECO:0000313" key="5">
    <source>
        <dbReference type="Proteomes" id="UP001597526"/>
    </source>
</evidence>
<dbReference type="Pfam" id="PF04397">
    <property type="entry name" value="LytTR"/>
    <property type="match status" value="1"/>
</dbReference>
<evidence type="ECO:0000259" key="3">
    <source>
        <dbReference type="PROSITE" id="PS50930"/>
    </source>
</evidence>
<keyword evidence="1" id="KW-0597">Phosphoprotein</keyword>
<keyword evidence="5" id="KW-1185">Reference proteome</keyword>
<comment type="caution">
    <text evidence="4">The sequence shown here is derived from an EMBL/GenBank/DDBJ whole genome shotgun (WGS) entry which is preliminary data.</text>
</comment>
<evidence type="ECO:0000313" key="4">
    <source>
        <dbReference type="EMBL" id="MFD2588989.1"/>
    </source>
</evidence>
<feature type="domain" description="HTH LytTR-type" evidence="3">
    <location>
        <begin position="152"/>
        <end position="259"/>
    </location>
</feature>
<dbReference type="RefSeq" id="WP_377768468.1">
    <property type="nucleotide sequence ID" value="NZ_JBHULB010000083.1"/>
</dbReference>
<evidence type="ECO:0000259" key="2">
    <source>
        <dbReference type="PROSITE" id="PS50110"/>
    </source>
</evidence>
<reference evidence="5" key="1">
    <citation type="journal article" date="2019" name="Int. J. Syst. Evol. Microbiol.">
        <title>The Global Catalogue of Microorganisms (GCM) 10K type strain sequencing project: providing services to taxonomists for standard genome sequencing and annotation.</title>
        <authorList>
            <consortium name="The Broad Institute Genomics Platform"/>
            <consortium name="The Broad Institute Genome Sequencing Center for Infectious Disease"/>
            <person name="Wu L."/>
            <person name="Ma J."/>
        </authorList>
    </citation>
    <scope>NUCLEOTIDE SEQUENCE [LARGE SCALE GENOMIC DNA]</scope>
    <source>
        <strain evidence="5">KCTC 52368</strain>
    </source>
</reference>